<keyword evidence="12 15" id="KW-1133">Transmembrane helix</keyword>
<dbReference type="FunFam" id="1.10.287.130:FF:000001">
    <property type="entry name" value="Two-component sensor histidine kinase"/>
    <property type="match status" value="1"/>
</dbReference>
<dbReference type="CDD" id="cd06225">
    <property type="entry name" value="HAMP"/>
    <property type="match status" value="1"/>
</dbReference>
<dbReference type="InterPro" id="IPR036097">
    <property type="entry name" value="HisK_dim/P_sf"/>
</dbReference>
<evidence type="ECO:0000256" key="7">
    <source>
        <dbReference type="ARBA" id="ARBA00022679"/>
    </source>
</evidence>
<dbReference type="Proteomes" id="UP001139011">
    <property type="component" value="Unassembled WGS sequence"/>
</dbReference>
<reference evidence="18" key="1">
    <citation type="submission" date="2021-09" db="EMBL/GenBank/DDBJ databases">
        <title>Genome analysis of Fictibacillus sp. KIGAM418 isolated from marine sediment.</title>
        <authorList>
            <person name="Seo M.-J."/>
            <person name="Cho E.-S."/>
            <person name="Hwang C.Y."/>
        </authorList>
    </citation>
    <scope>NUCLEOTIDE SEQUENCE</scope>
    <source>
        <strain evidence="18">KIGAM418</strain>
    </source>
</reference>
<feature type="domain" description="HAMP" evidence="17">
    <location>
        <begin position="175"/>
        <end position="229"/>
    </location>
</feature>
<dbReference type="PANTHER" id="PTHR45436:SF5">
    <property type="entry name" value="SENSOR HISTIDINE KINASE TRCS"/>
    <property type="match status" value="1"/>
</dbReference>
<dbReference type="InterPro" id="IPR005467">
    <property type="entry name" value="His_kinase_dom"/>
</dbReference>
<evidence type="ECO:0000256" key="12">
    <source>
        <dbReference type="ARBA" id="ARBA00022989"/>
    </source>
</evidence>
<keyword evidence="8 15" id="KW-0812">Transmembrane</keyword>
<dbReference type="AlphaFoldDB" id="A0A9X1XBC7"/>
<feature type="domain" description="Histidine kinase" evidence="16">
    <location>
        <begin position="237"/>
        <end position="449"/>
    </location>
</feature>
<dbReference type="InterPro" id="IPR003660">
    <property type="entry name" value="HAMP_dom"/>
</dbReference>
<evidence type="ECO:0000256" key="9">
    <source>
        <dbReference type="ARBA" id="ARBA00022741"/>
    </source>
</evidence>
<dbReference type="Gene3D" id="1.10.287.130">
    <property type="match status" value="1"/>
</dbReference>
<dbReference type="Pfam" id="PF00512">
    <property type="entry name" value="HisKA"/>
    <property type="match status" value="1"/>
</dbReference>
<gene>
    <name evidence="18" type="ORF">LCY76_06625</name>
</gene>
<sequence>MKITTKINILTTAWLVFILLIMNVLVFFTFMKTIGNIEERFLIQKAHEIIKKTENQGSRVLTKDLLEVYLSDHSFIRLVDKNSVVIKQITDDQDLAKVKAEFSPKEESELRQIGEEQFQFVRVPILTNQTVSYTMEIAQRVSGLEVKKDKLLSILAACSAITILLSLAGGRLLSNVIMKPISRMIRTMEDIEQSGVPKTIFIQNQSKDELYTLANTFNRMISRLQENIERQKQFVSDASHELKTPITVIGSYANLLRRRGLKNEKLSKEAIEAIHQEAMRMQKMTETLLDLASSENETSLHVKKVNLTQVCESLARQLKSIYKREILFHQDNPPVVVEADELKIKQVIIIVLDNAIKYSKAKIEVTVRQREGQAFIHVKDYGIGIPEEDVAHIFERFYRVDKARSRETGGTGLGLSIAKIIMKLHRGDIDIKSREGKGTEVELRIPIFYQTTQEV</sequence>
<keyword evidence="10" id="KW-0418">Kinase</keyword>
<dbReference type="InterPro" id="IPR036890">
    <property type="entry name" value="HATPase_C_sf"/>
</dbReference>
<evidence type="ECO:0000256" key="5">
    <source>
        <dbReference type="ARBA" id="ARBA00022475"/>
    </source>
</evidence>
<keyword evidence="6" id="KW-0597">Phosphoprotein</keyword>
<dbReference type="InterPro" id="IPR004358">
    <property type="entry name" value="Sig_transdc_His_kin-like_C"/>
</dbReference>
<feature type="transmembrane region" description="Helical" evidence="15">
    <location>
        <begin position="12"/>
        <end position="31"/>
    </location>
</feature>
<dbReference type="PRINTS" id="PR00344">
    <property type="entry name" value="BCTRLSENSOR"/>
</dbReference>
<evidence type="ECO:0000256" key="15">
    <source>
        <dbReference type="SAM" id="Phobius"/>
    </source>
</evidence>
<evidence type="ECO:0000256" key="1">
    <source>
        <dbReference type="ARBA" id="ARBA00000085"/>
    </source>
</evidence>
<evidence type="ECO:0000256" key="6">
    <source>
        <dbReference type="ARBA" id="ARBA00022553"/>
    </source>
</evidence>
<dbReference type="SUPFAM" id="SSF55874">
    <property type="entry name" value="ATPase domain of HSP90 chaperone/DNA topoisomerase II/histidine kinase"/>
    <property type="match status" value="1"/>
</dbReference>
<dbReference type="CDD" id="cd00082">
    <property type="entry name" value="HisKA"/>
    <property type="match status" value="1"/>
</dbReference>
<keyword evidence="13" id="KW-0902">Two-component regulatory system</keyword>
<dbReference type="FunFam" id="3.30.565.10:FF:000006">
    <property type="entry name" value="Sensor histidine kinase WalK"/>
    <property type="match status" value="1"/>
</dbReference>
<evidence type="ECO:0000313" key="19">
    <source>
        <dbReference type="Proteomes" id="UP001139011"/>
    </source>
</evidence>
<dbReference type="InterPro" id="IPR041610">
    <property type="entry name" value="ArlS_N"/>
</dbReference>
<dbReference type="InterPro" id="IPR003594">
    <property type="entry name" value="HATPase_dom"/>
</dbReference>
<keyword evidence="9" id="KW-0547">Nucleotide-binding</keyword>
<evidence type="ECO:0000256" key="13">
    <source>
        <dbReference type="ARBA" id="ARBA00023012"/>
    </source>
</evidence>
<keyword evidence="11" id="KW-0067">ATP-binding</keyword>
<keyword evidence="5" id="KW-1003">Cell membrane</keyword>
<keyword evidence="7" id="KW-0808">Transferase</keyword>
<evidence type="ECO:0000259" key="16">
    <source>
        <dbReference type="PROSITE" id="PS50109"/>
    </source>
</evidence>
<dbReference type="GO" id="GO:0005886">
    <property type="term" value="C:plasma membrane"/>
    <property type="evidence" value="ECO:0007669"/>
    <property type="project" value="UniProtKB-SubCell"/>
</dbReference>
<keyword evidence="14 15" id="KW-0472">Membrane</keyword>
<dbReference type="GO" id="GO:0000155">
    <property type="term" value="F:phosphorelay sensor kinase activity"/>
    <property type="evidence" value="ECO:0007669"/>
    <property type="project" value="InterPro"/>
</dbReference>
<dbReference type="RefSeq" id="WP_248251967.1">
    <property type="nucleotide sequence ID" value="NZ_JAIWJX010000002.1"/>
</dbReference>
<evidence type="ECO:0000259" key="17">
    <source>
        <dbReference type="PROSITE" id="PS50885"/>
    </source>
</evidence>
<accession>A0A9X1XBC7</accession>
<dbReference type="InterPro" id="IPR050428">
    <property type="entry name" value="TCS_sensor_his_kinase"/>
</dbReference>
<organism evidence="18 19">
    <name type="scientific">Fictibacillus marinisediminis</name>
    <dbReference type="NCBI Taxonomy" id="2878389"/>
    <lineage>
        <taxon>Bacteria</taxon>
        <taxon>Bacillati</taxon>
        <taxon>Bacillota</taxon>
        <taxon>Bacilli</taxon>
        <taxon>Bacillales</taxon>
        <taxon>Fictibacillaceae</taxon>
        <taxon>Fictibacillus</taxon>
    </lineage>
</organism>
<dbReference type="Gene3D" id="3.30.565.10">
    <property type="entry name" value="Histidine kinase-like ATPase, C-terminal domain"/>
    <property type="match status" value="1"/>
</dbReference>
<evidence type="ECO:0000256" key="8">
    <source>
        <dbReference type="ARBA" id="ARBA00022692"/>
    </source>
</evidence>
<dbReference type="InterPro" id="IPR003661">
    <property type="entry name" value="HisK_dim/P_dom"/>
</dbReference>
<evidence type="ECO:0000256" key="2">
    <source>
        <dbReference type="ARBA" id="ARBA00004651"/>
    </source>
</evidence>
<dbReference type="SMART" id="SM00387">
    <property type="entry name" value="HATPase_c"/>
    <property type="match status" value="1"/>
</dbReference>
<protein>
    <recommendedName>
        <fullName evidence="4">Signal transduction histidine-protein kinase ArlS</fullName>
        <ecNumber evidence="3">2.7.13.3</ecNumber>
    </recommendedName>
</protein>
<dbReference type="SMART" id="SM00304">
    <property type="entry name" value="HAMP"/>
    <property type="match status" value="1"/>
</dbReference>
<dbReference type="SMART" id="SM00388">
    <property type="entry name" value="HisKA"/>
    <property type="match status" value="1"/>
</dbReference>
<name>A0A9X1XBC7_9BACL</name>
<dbReference type="PROSITE" id="PS50885">
    <property type="entry name" value="HAMP"/>
    <property type="match status" value="1"/>
</dbReference>
<comment type="caution">
    <text evidence="18">The sequence shown here is derived from an EMBL/GenBank/DDBJ whole genome shotgun (WGS) entry which is preliminary data.</text>
</comment>
<dbReference type="EMBL" id="JAIWJX010000002">
    <property type="protein sequence ID" value="MCK6256268.1"/>
    <property type="molecule type" value="Genomic_DNA"/>
</dbReference>
<proteinExistence type="predicted"/>
<evidence type="ECO:0000256" key="14">
    <source>
        <dbReference type="ARBA" id="ARBA00023136"/>
    </source>
</evidence>
<dbReference type="GO" id="GO:0005524">
    <property type="term" value="F:ATP binding"/>
    <property type="evidence" value="ECO:0007669"/>
    <property type="project" value="UniProtKB-KW"/>
</dbReference>
<dbReference type="Pfam" id="PF18719">
    <property type="entry name" value="ArlS_N"/>
    <property type="match status" value="1"/>
</dbReference>
<dbReference type="SUPFAM" id="SSF158472">
    <property type="entry name" value="HAMP domain-like"/>
    <property type="match status" value="1"/>
</dbReference>
<dbReference type="Pfam" id="PF00672">
    <property type="entry name" value="HAMP"/>
    <property type="match status" value="1"/>
</dbReference>
<dbReference type="PROSITE" id="PS50109">
    <property type="entry name" value="HIS_KIN"/>
    <property type="match status" value="1"/>
</dbReference>
<evidence type="ECO:0000256" key="10">
    <source>
        <dbReference type="ARBA" id="ARBA00022777"/>
    </source>
</evidence>
<evidence type="ECO:0000256" key="3">
    <source>
        <dbReference type="ARBA" id="ARBA00012438"/>
    </source>
</evidence>
<evidence type="ECO:0000256" key="11">
    <source>
        <dbReference type="ARBA" id="ARBA00022840"/>
    </source>
</evidence>
<keyword evidence="19" id="KW-1185">Reference proteome</keyword>
<dbReference type="PANTHER" id="PTHR45436">
    <property type="entry name" value="SENSOR HISTIDINE KINASE YKOH"/>
    <property type="match status" value="1"/>
</dbReference>
<dbReference type="CDD" id="cd00075">
    <property type="entry name" value="HATPase"/>
    <property type="match status" value="1"/>
</dbReference>
<evidence type="ECO:0000256" key="4">
    <source>
        <dbReference type="ARBA" id="ARBA00015735"/>
    </source>
</evidence>
<dbReference type="SUPFAM" id="SSF47384">
    <property type="entry name" value="Homodimeric domain of signal transducing histidine kinase"/>
    <property type="match status" value="1"/>
</dbReference>
<dbReference type="Gene3D" id="6.10.340.10">
    <property type="match status" value="1"/>
</dbReference>
<evidence type="ECO:0000313" key="18">
    <source>
        <dbReference type="EMBL" id="MCK6256268.1"/>
    </source>
</evidence>
<comment type="catalytic activity">
    <reaction evidence="1">
        <text>ATP + protein L-histidine = ADP + protein N-phospho-L-histidine.</text>
        <dbReference type="EC" id="2.7.13.3"/>
    </reaction>
</comment>
<dbReference type="EC" id="2.7.13.3" evidence="3"/>
<dbReference type="Pfam" id="PF02518">
    <property type="entry name" value="HATPase_c"/>
    <property type="match status" value="1"/>
</dbReference>
<comment type="subcellular location">
    <subcellularLocation>
        <location evidence="2">Cell membrane</location>
        <topology evidence="2">Multi-pass membrane protein</topology>
    </subcellularLocation>
</comment>